<dbReference type="GO" id="GO:0043093">
    <property type="term" value="P:FtsZ-dependent cytokinesis"/>
    <property type="evidence" value="ECO:0007669"/>
    <property type="project" value="UniProtKB-UniRule"/>
</dbReference>
<evidence type="ECO:0000256" key="6">
    <source>
        <dbReference type="ARBA" id="ARBA00023136"/>
    </source>
</evidence>
<keyword evidence="4 8" id="KW-0812">Transmembrane</keyword>
<dbReference type="GO" id="GO:0032153">
    <property type="term" value="C:cell division site"/>
    <property type="evidence" value="ECO:0007669"/>
    <property type="project" value="UniProtKB-UniRule"/>
</dbReference>
<evidence type="ECO:0000256" key="4">
    <source>
        <dbReference type="ARBA" id="ARBA00022692"/>
    </source>
</evidence>
<evidence type="ECO:0000256" key="1">
    <source>
        <dbReference type="ARBA" id="ARBA00004370"/>
    </source>
</evidence>
<feature type="transmembrane region" description="Helical" evidence="8">
    <location>
        <begin position="39"/>
        <end position="58"/>
    </location>
</feature>
<organism evidence="11 13">
    <name type="scientific">Erysipelothrix amsterdamensis</name>
    <dbReference type="NCBI Taxonomy" id="2929157"/>
    <lineage>
        <taxon>Bacteria</taxon>
        <taxon>Bacillati</taxon>
        <taxon>Bacillota</taxon>
        <taxon>Erysipelotrichia</taxon>
        <taxon>Erysipelotrichales</taxon>
        <taxon>Erysipelotrichaceae</taxon>
        <taxon>Erysipelothrix</taxon>
    </lineage>
</organism>
<dbReference type="Proteomes" id="UP001154111">
    <property type="component" value="Chromosome"/>
</dbReference>
<evidence type="ECO:0000256" key="3">
    <source>
        <dbReference type="ARBA" id="ARBA00022618"/>
    </source>
</evidence>
<dbReference type="HAMAP" id="MF_00912">
    <property type="entry name" value="DivIB"/>
    <property type="match status" value="1"/>
</dbReference>
<proteinExistence type="inferred from homology"/>
<dbReference type="PANTHER" id="PTHR37820:SF1">
    <property type="entry name" value="CELL DIVISION PROTEIN FTSQ"/>
    <property type="match status" value="1"/>
</dbReference>
<dbReference type="AlphaFoldDB" id="A0AAU9VGR1"/>
<evidence type="ECO:0000313" key="11">
    <source>
        <dbReference type="EMBL" id="CAH2762575.1"/>
    </source>
</evidence>
<dbReference type="PANTHER" id="PTHR37820">
    <property type="entry name" value="CELL DIVISION PROTEIN DIVIB"/>
    <property type="match status" value="1"/>
</dbReference>
<keyword evidence="12" id="KW-1185">Reference proteome</keyword>
<name>A0AAU9VGR1_9FIRM</name>
<comment type="subcellular location">
    <subcellularLocation>
        <location evidence="8">Cell membrane</location>
        <topology evidence="8">Single-pass type II membrane protein</topology>
    </subcellularLocation>
    <subcellularLocation>
        <location evidence="1">Membrane</location>
    </subcellularLocation>
    <text evidence="8">Localizes to the division septum.</text>
</comment>
<keyword evidence="3 8" id="KW-0132">Cell division</keyword>
<evidence type="ECO:0000256" key="5">
    <source>
        <dbReference type="ARBA" id="ARBA00022989"/>
    </source>
</evidence>
<evidence type="ECO:0000256" key="8">
    <source>
        <dbReference type="HAMAP-Rule" id="MF_00912"/>
    </source>
</evidence>
<evidence type="ECO:0000313" key="10">
    <source>
        <dbReference type="EMBL" id="CAH2762552.1"/>
    </source>
</evidence>
<sequence>MTRRNNPELNDEREPIDKIKASIDLKKKTIRRNKRKRRLIKMLQFLIVIGVFVGIYYFDKSDASRIHNVRVNGNVILSDAEIKDAINIHENQRIYLTFKPLINYKGKKVKGIDNVDANVYYRQGIINLNVTEKKAVGYTLEPTIRIYFEDGYYKELESVNPSVIERLPLLVGFTEESISESLLSALATIDDGSMASVSEIHFEPTKVEPDYMRIVMNNDYFVFTNVETLPQLNKYATIISGADSSARCIEFIEYGPTEETQSAVVKACGS</sequence>
<evidence type="ECO:0000259" key="9">
    <source>
        <dbReference type="PROSITE" id="PS51779"/>
    </source>
</evidence>
<evidence type="ECO:0000256" key="2">
    <source>
        <dbReference type="ARBA" id="ARBA00022475"/>
    </source>
</evidence>
<feature type="domain" description="POTRA" evidence="9">
    <location>
        <begin position="64"/>
        <end position="135"/>
    </location>
</feature>
<dbReference type="InterPro" id="IPR034746">
    <property type="entry name" value="POTRA"/>
</dbReference>
<dbReference type="PROSITE" id="PS51779">
    <property type="entry name" value="POTRA"/>
    <property type="match status" value="1"/>
</dbReference>
<evidence type="ECO:0000313" key="13">
    <source>
        <dbReference type="Proteomes" id="UP001154111"/>
    </source>
</evidence>
<dbReference type="EMBL" id="OW659477">
    <property type="protein sequence ID" value="CAH2762575.1"/>
    <property type="molecule type" value="Genomic_DNA"/>
</dbReference>
<keyword evidence="7 8" id="KW-0131">Cell cycle</keyword>
<dbReference type="Gene3D" id="3.40.50.10960">
    <property type="match status" value="1"/>
</dbReference>
<gene>
    <name evidence="8 11" type="primary">divIB</name>
    <name evidence="11" type="ORF">ERYAMS2_01273</name>
    <name evidence="10" type="ORF">ERYAMS_00979</name>
</gene>
<protein>
    <recommendedName>
        <fullName evidence="8">Cell division protein DivIB</fullName>
    </recommendedName>
</protein>
<keyword evidence="5 8" id="KW-1133">Transmembrane helix</keyword>
<evidence type="ECO:0000313" key="12">
    <source>
        <dbReference type="Proteomes" id="UP001154095"/>
    </source>
</evidence>
<comment type="similarity">
    <text evidence="8">Belongs to the FtsQ/DivIB family. DivIB subfamily.</text>
</comment>
<reference evidence="11" key="1">
    <citation type="submission" date="2022-04" db="EMBL/GenBank/DDBJ databases">
        <authorList>
            <person name="Forde T."/>
        </authorList>
    </citation>
    <scope>NUCLEOTIDE SEQUENCE</scope>
    <source>
        <strain evidence="11">A18Y016a</strain>
        <strain evidence="10">A18Y020d</strain>
    </source>
</reference>
<keyword evidence="2 8" id="KW-1003">Cell membrane</keyword>
<evidence type="ECO:0000256" key="7">
    <source>
        <dbReference type="ARBA" id="ARBA00023306"/>
    </source>
</evidence>
<comment type="function">
    <text evidence="8">Cell division protein that may be involved in stabilizing or promoting the assembly of the division complex.</text>
</comment>
<dbReference type="EMBL" id="OW659496">
    <property type="protein sequence ID" value="CAH2762552.1"/>
    <property type="molecule type" value="Genomic_DNA"/>
</dbReference>
<dbReference type="RefSeq" id="WP_254006515.1">
    <property type="nucleotide sequence ID" value="NZ_OW659477.1"/>
</dbReference>
<keyword evidence="6 8" id="KW-0472">Membrane</keyword>
<dbReference type="InterPro" id="IPR050487">
    <property type="entry name" value="FtsQ_DivIB"/>
</dbReference>
<accession>A0AAU9VGR1</accession>
<dbReference type="InterPro" id="IPR026580">
    <property type="entry name" value="DivIB"/>
</dbReference>
<dbReference type="Proteomes" id="UP001154095">
    <property type="component" value="Chromosome"/>
</dbReference>
<dbReference type="GO" id="GO:0005886">
    <property type="term" value="C:plasma membrane"/>
    <property type="evidence" value="ECO:0007669"/>
    <property type="project" value="UniProtKB-SubCell"/>
</dbReference>